<evidence type="ECO:0000313" key="2">
    <source>
        <dbReference type="Proteomes" id="UP000003639"/>
    </source>
</evidence>
<dbReference type="AlphaFoldDB" id="A6NUW1"/>
<proteinExistence type="predicted"/>
<dbReference type="EMBL" id="AAXG02000012">
    <property type="protein sequence ID" value="EDN00161.1"/>
    <property type="molecule type" value="Genomic_DNA"/>
</dbReference>
<name>A6NUW1_9FIRM</name>
<keyword evidence="2" id="KW-1185">Reference proteome</keyword>
<sequence length="62" mass="6888">MSSFHLPFQKPPAPAPRFGGCRAICSYGGAFRRQALCYGRRISGTFLFKVYQICSKRASKAV</sequence>
<protein>
    <submittedName>
        <fullName evidence="1">Uncharacterized protein</fullName>
    </submittedName>
</protein>
<comment type="caution">
    <text evidence="1">The sequence shown here is derived from an EMBL/GenBank/DDBJ whole genome shotgun (WGS) entry which is preliminary data.</text>
</comment>
<accession>A6NUW1</accession>
<reference evidence="1 2" key="1">
    <citation type="submission" date="2007-04" db="EMBL/GenBank/DDBJ databases">
        <authorList>
            <person name="Fulton L."/>
            <person name="Clifton S."/>
            <person name="Fulton B."/>
            <person name="Xu J."/>
            <person name="Minx P."/>
            <person name="Pepin K.H."/>
            <person name="Johnson M."/>
            <person name="Thiruvilangam P."/>
            <person name="Bhonagiri V."/>
            <person name="Nash W.E."/>
            <person name="Mardis E.R."/>
            <person name="Wilson R.K."/>
        </authorList>
    </citation>
    <scope>NUCLEOTIDE SEQUENCE [LARGE SCALE GENOMIC DNA]</scope>
    <source>
        <strain evidence="1 2">ATCC 29799</strain>
    </source>
</reference>
<reference evidence="1 2" key="2">
    <citation type="submission" date="2007-06" db="EMBL/GenBank/DDBJ databases">
        <title>Draft genome sequence of Pseudoflavonifractor capillosus ATCC 29799.</title>
        <authorList>
            <person name="Sudarsanam P."/>
            <person name="Ley R."/>
            <person name="Guruge J."/>
            <person name="Turnbaugh P.J."/>
            <person name="Mahowald M."/>
            <person name="Liep D."/>
            <person name="Gordon J."/>
        </authorList>
    </citation>
    <scope>NUCLEOTIDE SEQUENCE [LARGE SCALE GENOMIC DNA]</scope>
    <source>
        <strain evidence="1 2">ATCC 29799</strain>
    </source>
</reference>
<organism evidence="1 2">
    <name type="scientific">Pseudoflavonifractor capillosus ATCC 29799</name>
    <dbReference type="NCBI Taxonomy" id="411467"/>
    <lineage>
        <taxon>Bacteria</taxon>
        <taxon>Bacillati</taxon>
        <taxon>Bacillota</taxon>
        <taxon>Clostridia</taxon>
        <taxon>Eubacteriales</taxon>
        <taxon>Oscillospiraceae</taxon>
        <taxon>Pseudoflavonifractor</taxon>
    </lineage>
</organism>
<evidence type="ECO:0000313" key="1">
    <source>
        <dbReference type="EMBL" id="EDN00161.1"/>
    </source>
</evidence>
<gene>
    <name evidence="1" type="ORF">BACCAP_01994</name>
</gene>
<dbReference type="Proteomes" id="UP000003639">
    <property type="component" value="Unassembled WGS sequence"/>
</dbReference>